<organism evidence="7 8">
    <name type="scientific">Skermanella cutis</name>
    <dbReference type="NCBI Taxonomy" id="2775420"/>
    <lineage>
        <taxon>Bacteria</taxon>
        <taxon>Pseudomonadati</taxon>
        <taxon>Pseudomonadota</taxon>
        <taxon>Alphaproteobacteria</taxon>
        <taxon>Rhodospirillales</taxon>
        <taxon>Azospirillaceae</taxon>
        <taxon>Skermanella</taxon>
    </lineage>
</organism>
<evidence type="ECO:0000256" key="4">
    <source>
        <dbReference type="ARBA" id="ARBA00022989"/>
    </source>
</evidence>
<feature type="transmembrane region" description="Helical" evidence="6">
    <location>
        <begin position="144"/>
        <end position="167"/>
    </location>
</feature>
<reference evidence="7" key="1">
    <citation type="submission" date="2021-02" db="EMBL/GenBank/DDBJ databases">
        <title>Skermanella TT6 skin isolate.</title>
        <authorList>
            <person name="Lee K."/>
            <person name="Ganzorig M."/>
        </authorList>
    </citation>
    <scope>NUCLEOTIDE SEQUENCE</scope>
    <source>
        <strain evidence="7">TT6</strain>
    </source>
</reference>
<comment type="similarity">
    <text evidence="2">Belongs to the autoinducer-2 exporter (AI-2E) (TC 2.A.86) family.</text>
</comment>
<proteinExistence type="inferred from homology"/>
<keyword evidence="8" id="KW-1185">Reference proteome</keyword>
<evidence type="ECO:0000256" key="3">
    <source>
        <dbReference type="ARBA" id="ARBA00022692"/>
    </source>
</evidence>
<evidence type="ECO:0000313" key="8">
    <source>
        <dbReference type="Proteomes" id="UP000595197"/>
    </source>
</evidence>
<feature type="transmembrane region" description="Helical" evidence="6">
    <location>
        <begin position="297"/>
        <end position="330"/>
    </location>
</feature>
<dbReference type="RefSeq" id="WP_201071503.1">
    <property type="nucleotide sequence ID" value="NZ_CP067420.1"/>
</dbReference>
<feature type="transmembrane region" description="Helical" evidence="6">
    <location>
        <begin position="245"/>
        <end position="276"/>
    </location>
</feature>
<dbReference type="InterPro" id="IPR002549">
    <property type="entry name" value="AI-2E-like"/>
</dbReference>
<comment type="subcellular location">
    <subcellularLocation>
        <location evidence="1">Membrane</location>
        <topology evidence="1">Multi-pass membrane protein</topology>
    </subcellularLocation>
</comment>
<evidence type="ECO:0000256" key="1">
    <source>
        <dbReference type="ARBA" id="ARBA00004141"/>
    </source>
</evidence>
<keyword evidence="4 6" id="KW-1133">Transmembrane helix</keyword>
<accession>A0ABX7B0X0</accession>
<protein>
    <submittedName>
        <fullName evidence="7">AI-2E family transporter</fullName>
    </submittedName>
</protein>
<gene>
    <name evidence="7" type="ORF">IGS68_16870</name>
</gene>
<evidence type="ECO:0000256" key="6">
    <source>
        <dbReference type="SAM" id="Phobius"/>
    </source>
</evidence>
<keyword evidence="3 6" id="KW-0812">Transmembrane</keyword>
<evidence type="ECO:0000313" key="7">
    <source>
        <dbReference type="EMBL" id="QQP87757.1"/>
    </source>
</evidence>
<evidence type="ECO:0000256" key="2">
    <source>
        <dbReference type="ARBA" id="ARBA00009773"/>
    </source>
</evidence>
<sequence>MPFDSALTTGRFARLLLVAVLIAGLVLMAWQIVDVLLLVFGAILLAVMLRRTADWLAAHTPLSGGWALAVVLLAIVIALGICGWLFGAQVSSQVEELTKVVPEAWGRVREQLEGSSWGRAALDAVSGVDPASVSGGMVREAGSLLMTVVGGLGNVLLLVAGGVYLAAQPGLYRQGVVALVPKSAEARTRQVLDGMGEALGKWLKGQFIAMLMVGALTSLGLWLLGVPSALALGLLAGLGEFVPLIGAFATAIPALLAASTVDMSTVLYTLALYVVIQQIEGNLIMPIVERRMVSLPPALALFAVVAFGLMFGILGVIFATPLTVVAYVAVQKLYVEDALGKREPAS</sequence>
<dbReference type="PANTHER" id="PTHR21716:SF62">
    <property type="entry name" value="TRANSPORT PROTEIN YDBI-RELATED"/>
    <property type="match status" value="1"/>
</dbReference>
<evidence type="ECO:0000256" key="5">
    <source>
        <dbReference type="ARBA" id="ARBA00023136"/>
    </source>
</evidence>
<feature type="transmembrane region" description="Helical" evidence="6">
    <location>
        <begin position="65"/>
        <end position="86"/>
    </location>
</feature>
<feature type="transmembrane region" description="Helical" evidence="6">
    <location>
        <begin position="36"/>
        <end position="53"/>
    </location>
</feature>
<dbReference type="Proteomes" id="UP000595197">
    <property type="component" value="Chromosome"/>
</dbReference>
<keyword evidence="5 6" id="KW-0472">Membrane</keyword>
<dbReference type="PANTHER" id="PTHR21716">
    <property type="entry name" value="TRANSMEMBRANE PROTEIN"/>
    <property type="match status" value="1"/>
</dbReference>
<name>A0ABX7B0X0_9PROT</name>
<dbReference type="EMBL" id="CP067420">
    <property type="protein sequence ID" value="QQP87757.1"/>
    <property type="molecule type" value="Genomic_DNA"/>
</dbReference>
<feature type="transmembrane region" description="Helical" evidence="6">
    <location>
        <begin position="207"/>
        <end position="225"/>
    </location>
</feature>
<dbReference type="Pfam" id="PF01594">
    <property type="entry name" value="AI-2E_transport"/>
    <property type="match status" value="1"/>
</dbReference>